<feature type="transmembrane region" description="Helical" evidence="1">
    <location>
        <begin position="271"/>
        <end position="290"/>
    </location>
</feature>
<organism evidence="3 4">
    <name type="scientific">Dehalogenimonas formicexedens</name>
    <dbReference type="NCBI Taxonomy" id="1839801"/>
    <lineage>
        <taxon>Bacteria</taxon>
        <taxon>Bacillati</taxon>
        <taxon>Chloroflexota</taxon>
        <taxon>Dehalococcoidia</taxon>
        <taxon>Dehalococcoidales</taxon>
        <taxon>Dehalococcoidaceae</taxon>
        <taxon>Dehalogenimonas</taxon>
    </lineage>
</organism>
<keyword evidence="1" id="KW-0812">Transmembrane</keyword>
<dbReference type="Pfam" id="PF14258">
    <property type="entry name" value="DUF4350"/>
    <property type="match status" value="1"/>
</dbReference>
<dbReference type="RefSeq" id="WP_076004712.1">
    <property type="nucleotide sequence ID" value="NZ_CP018258.1"/>
</dbReference>
<dbReference type="InterPro" id="IPR025646">
    <property type="entry name" value="DUF4350"/>
</dbReference>
<reference evidence="4" key="1">
    <citation type="submission" date="2016-11" db="EMBL/GenBank/DDBJ databases">
        <title>Dehalogenimonas formicexedens sp. nov., a chlorinated alkane respiring bacterium isolated from contaminated groundwater.</title>
        <authorList>
            <person name="Key T.A."/>
            <person name="Bowman K.S."/>
            <person name="Lee I."/>
            <person name="Chun J."/>
            <person name="Albuquerque L."/>
            <person name="da Costa M.S."/>
            <person name="Rainey F.A."/>
            <person name="Moe W.M."/>
        </authorList>
    </citation>
    <scope>NUCLEOTIDE SEQUENCE [LARGE SCALE GENOMIC DNA]</scope>
    <source>
        <strain evidence="4">NSZ-14</strain>
    </source>
</reference>
<dbReference type="STRING" id="1839801.Dform_01811"/>
<keyword evidence="1" id="KW-0472">Membrane</keyword>
<name>A0A1P8F9L8_9CHLR</name>
<dbReference type="Proteomes" id="UP000185934">
    <property type="component" value="Chromosome"/>
</dbReference>
<feature type="domain" description="DUF4350" evidence="2">
    <location>
        <begin position="67"/>
        <end position="233"/>
    </location>
</feature>
<evidence type="ECO:0000313" key="3">
    <source>
        <dbReference type="EMBL" id="APV45130.1"/>
    </source>
</evidence>
<dbReference type="EMBL" id="CP018258">
    <property type="protein sequence ID" value="APV45130.1"/>
    <property type="molecule type" value="Genomic_DNA"/>
</dbReference>
<gene>
    <name evidence="3" type="ORF">Dform_01811</name>
</gene>
<evidence type="ECO:0000259" key="2">
    <source>
        <dbReference type="Pfam" id="PF14258"/>
    </source>
</evidence>
<protein>
    <recommendedName>
        <fullName evidence="2">DUF4350 domain-containing protein</fullName>
    </recommendedName>
</protein>
<keyword evidence="1" id="KW-1133">Transmembrane helix</keyword>
<feature type="transmembrane region" description="Helical" evidence="1">
    <location>
        <begin position="6"/>
        <end position="25"/>
    </location>
</feature>
<accession>A0A1P8F9L8</accession>
<dbReference type="KEGG" id="dfo:Dform_01811"/>
<dbReference type="AlphaFoldDB" id="A0A1P8F9L8"/>
<dbReference type="OrthoDB" id="5525951at2"/>
<keyword evidence="4" id="KW-1185">Reference proteome</keyword>
<proteinExistence type="predicted"/>
<evidence type="ECO:0000256" key="1">
    <source>
        <dbReference type="SAM" id="Phobius"/>
    </source>
</evidence>
<sequence length="303" mass="32245">MGLRRYLAILTVLVVVILAVITYVIPPGGDFRSENPSWNGLADTAAPVGVTPVGSVAEIPEPFTGKGLIVVPYLELPPETLQQLGEFVNGGGVLILADDYGFGNTILNYLDVGARFSNKTLLDPVVCYKNRFLPLIVRFDADPVTSGITEIVFNHPGVLIGLDEENIVAWSSSLSFVDDNGNGEWNAGEVFGPHPVIARLGYGDGQLILLSDPSVFINSSQSLGDNAQLLQNIAGLTENGLFFVESTLPRSELDTSKDLLHNLRDFMSTPLGMILLITAVIAAVVMLAGWPPQTQGRGGGTGA</sequence>
<evidence type="ECO:0000313" key="4">
    <source>
        <dbReference type="Proteomes" id="UP000185934"/>
    </source>
</evidence>